<name>A0A0G0BK78_UNCC3</name>
<sequence>MLAAQREGYRQITSNDLADGFTVSIYEGDTCLVEENACWATIFPLIEAIQLHPKSVKVLREKIGQRLTLCFGDMRCWEVVIELIEDPLPHFAMLSEIKELFEVLA</sequence>
<reference evidence="1 2" key="1">
    <citation type="journal article" date="2015" name="Nature">
        <title>rRNA introns, odd ribosomes, and small enigmatic genomes across a large radiation of phyla.</title>
        <authorList>
            <person name="Brown C.T."/>
            <person name="Hug L.A."/>
            <person name="Thomas B.C."/>
            <person name="Sharon I."/>
            <person name="Castelle C.J."/>
            <person name="Singh A."/>
            <person name="Wilkins M.J."/>
            <person name="Williams K.H."/>
            <person name="Banfield J.F."/>
        </authorList>
    </citation>
    <scope>NUCLEOTIDE SEQUENCE [LARGE SCALE GENOMIC DNA]</scope>
</reference>
<dbReference type="EMBL" id="LBQB01000002">
    <property type="protein sequence ID" value="KKP69899.1"/>
    <property type="molecule type" value="Genomic_DNA"/>
</dbReference>
<accession>A0A0G0BK78</accession>
<dbReference type="Proteomes" id="UP000034581">
    <property type="component" value="Unassembled WGS sequence"/>
</dbReference>
<protein>
    <submittedName>
        <fullName evidence="1">Uncharacterized protein</fullName>
    </submittedName>
</protein>
<proteinExistence type="predicted"/>
<organism evidence="1 2">
    <name type="scientific">candidate division CPR3 bacterium GW2011_GWF2_35_18</name>
    <dbReference type="NCBI Taxonomy" id="1618350"/>
    <lineage>
        <taxon>Bacteria</taxon>
        <taxon>Bacteria division CPR3</taxon>
    </lineage>
</organism>
<dbReference type="STRING" id="1618350.UR67_C0002G0019"/>
<evidence type="ECO:0000313" key="2">
    <source>
        <dbReference type="Proteomes" id="UP000034581"/>
    </source>
</evidence>
<comment type="caution">
    <text evidence="1">The sequence shown here is derived from an EMBL/GenBank/DDBJ whole genome shotgun (WGS) entry which is preliminary data.</text>
</comment>
<evidence type="ECO:0000313" key="1">
    <source>
        <dbReference type="EMBL" id="KKP69899.1"/>
    </source>
</evidence>
<gene>
    <name evidence="1" type="ORF">UR67_C0002G0019</name>
</gene>
<dbReference type="AlphaFoldDB" id="A0A0G0BK78"/>